<dbReference type="Pfam" id="PF00561">
    <property type="entry name" value="Abhydrolase_1"/>
    <property type="match status" value="1"/>
</dbReference>
<sequence length="291" mass="32793">MKLFVAEYGAADAPPLLFIHGHGGGYHFQQCQADLFARDLRLIAPDQRGVLRSPLPPGERVDLDVLLADFEELRVQLGIERWAILGHSAGGNYAVEYAIRHPSAVSAVIFDCPCWDFDANDRHRLPIFARLYDELGDADRAARCRELAVVDRRLTADDRTYELAFGLGERFQDLSFHDPSRRSEFMGLGDAAGFTDEMWARGNSHMVTLPELYASKLDRLALIPQPSLLIEGIDDLATDPISVETYRNTVPTGRLVTFTRSGHFPHFEEPNRYADLVRTFVNQHSNPARDR</sequence>
<evidence type="ECO:0000256" key="1">
    <source>
        <dbReference type="ARBA" id="ARBA00022801"/>
    </source>
</evidence>
<dbReference type="InterPro" id="IPR050266">
    <property type="entry name" value="AB_hydrolase_sf"/>
</dbReference>
<dbReference type="RefSeq" id="WP_131341349.1">
    <property type="nucleotide sequence ID" value="NZ_SJJZ01000003.1"/>
</dbReference>
<gene>
    <name evidence="3" type="ORF">E0H45_24440</name>
</gene>
<feature type="domain" description="AB hydrolase-1" evidence="2">
    <location>
        <begin position="14"/>
        <end position="270"/>
    </location>
</feature>
<dbReference type="GO" id="GO:0016020">
    <property type="term" value="C:membrane"/>
    <property type="evidence" value="ECO:0007669"/>
    <property type="project" value="TreeGrafter"/>
</dbReference>
<protein>
    <submittedName>
        <fullName evidence="3">Alpha/beta hydrolase</fullName>
    </submittedName>
</protein>
<name>A0A4R0HBT4_9ACTN</name>
<dbReference type="AlphaFoldDB" id="A0A4R0HBT4"/>
<dbReference type="InterPro" id="IPR000073">
    <property type="entry name" value="AB_hydrolase_1"/>
</dbReference>
<keyword evidence="1 3" id="KW-0378">Hydrolase</keyword>
<proteinExistence type="predicted"/>
<dbReference type="GO" id="GO:0016787">
    <property type="term" value="F:hydrolase activity"/>
    <property type="evidence" value="ECO:0007669"/>
    <property type="project" value="UniProtKB-KW"/>
</dbReference>
<evidence type="ECO:0000313" key="3">
    <source>
        <dbReference type="EMBL" id="TCC05199.1"/>
    </source>
</evidence>
<dbReference type="EMBL" id="SJJZ01000003">
    <property type="protein sequence ID" value="TCC05199.1"/>
    <property type="molecule type" value="Genomic_DNA"/>
</dbReference>
<dbReference type="Gene3D" id="3.40.50.1820">
    <property type="entry name" value="alpha/beta hydrolase"/>
    <property type="match status" value="1"/>
</dbReference>
<dbReference type="InterPro" id="IPR029058">
    <property type="entry name" value="AB_hydrolase_fold"/>
</dbReference>
<organism evidence="3 4">
    <name type="scientific">Kribbella soli</name>
    <dbReference type="NCBI Taxonomy" id="1124743"/>
    <lineage>
        <taxon>Bacteria</taxon>
        <taxon>Bacillati</taxon>
        <taxon>Actinomycetota</taxon>
        <taxon>Actinomycetes</taxon>
        <taxon>Propionibacteriales</taxon>
        <taxon>Kribbellaceae</taxon>
        <taxon>Kribbella</taxon>
    </lineage>
</organism>
<evidence type="ECO:0000313" key="4">
    <source>
        <dbReference type="Proteomes" id="UP000292346"/>
    </source>
</evidence>
<accession>A0A4R0HBT4</accession>
<comment type="caution">
    <text evidence="3">The sequence shown here is derived from an EMBL/GenBank/DDBJ whole genome shotgun (WGS) entry which is preliminary data.</text>
</comment>
<evidence type="ECO:0000259" key="2">
    <source>
        <dbReference type="Pfam" id="PF00561"/>
    </source>
</evidence>
<dbReference type="PANTHER" id="PTHR43798:SF31">
    <property type="entry name" value="AB HYDROLASE SUPERFAMILY PROTEIN YCLE"/>
    <property type="match status" value="1"/>
</dbReference>
<dbReference type="SUPFAM" id="SSF53474">
    <property type="entry name" value="alpha/beta-Hydrolases"/>
    <property type="match status" value="1"/>
</dbReference>
<dbReference type="Proteomes" id="UP000292346">
    <property type="component" value="Unassembled WGS sequence"/>
</dbReference>
<reference evidence="3 4" key="1">
    <citation type="submission" date="2019-02" db="EMBL/GenBank/DDBJ databases">
        <title>Kribbella capetownensis sp. nov. and Kribbella speibonae sp. nov., isolated from soil.</title>
        <authorList>
            <person name="Curtis S.M."/>
            <person name="Norton I."/>
            <person name="Everest G.J."/>
            <person name="Meyers P.R."/>
        </authorList>
    </citation>
    <scope>NUCLEOTIDE SEQUENCE [LARGE SCALE GENOMIC DNA]</scope>
    <source>
        <strain evidence="3 4">KCTC 29219</strain>
    </source>
</reference>
<keyword evidence="4" id="KW-1185">Reference proteome</keyword>
<dbReference type="PANTHER" id="PTHR43798">
    <property type="entry name" value="MONOACYLGLYCEROL LIPASE"/>
    <property type="match status" value="1"/>
</dbReference>
<dbReference type="OrthoDB" id="27092at2"/>